<dbReference type="PANTHER" id="PTHR43248:SF25">
    <property type="entry name" value="AB HYDROLASE-1 DOMAIN-CONTAINING PROTEIN-RELATED"/>
    <property type="match status" value="1"/>
</dbReference>
<reference evidence="5 6" key="1">
    <citation type="journal article" date="2017" name="Mycologia">
        <title>Bifiguratus adelaidae, gen. et sp. nov., a new member of Mucoromycotina in endophytic and soil-dwelling habitats.</title>
        <authorList>
            <person name="Torres-Cruz T.J."/>
            <person name="Billingsley Tobias T.L."/>
            <person name="Almatruk M."/>
            <person name="Hesse C."/>
            <person name="Kuske C.R."/>
            <person name="Desiro A."/>
            <person name="Benucci G.M."/>
            <person name="Bonito G."/>
            <person name="Stajich J.E."/>
            <person name="Dunlap C."/>
            <person name="Arnold A.E."/>
            <person name="Porras-Alfaro A."/>
        </authorList>
    </citation>
    <scope>NUCLEOTIDE SEQUENCE [LARGE SCALE GENOMIC DNA]</scope>
    <source>
        <strain evidence="5 6">AZ0501</strain>
    </source>
</reference>
<comment type="similarity">
    <text evidence="1">Belongs to the peptidase S33 family.</text>
</comment>
<keyword evidence="2" id="KW-0378">Hydrolase</keyword>
<dbReference type="Gene3D" id="3.40.50.1820">
    <property type="entry name" value="alpha/beta hydrolase"/>
    <property type="match status" value="1"/>
</dbReference>
<evidence type="ECO:0000313" key="5">
    <source>
        <dbReference type="EMBL" id="OZJ02452.1"/>
    </source>
</evidence>
<comment type="caution">
    <text evidence="5">The sequence shown here is derived from an EMBL/GenBank/DDBJ whole genome shotgun (WGS) entry which is preliminary data.</text>
</comment>
<feature type="domain" description="AB hydrolase-1" evidence="3">
    <location>
        <begin position="113"/>
        <end position="272"/>
    </location>
</feature>
<accession>A0A261XVS1</accession>
<dbReference type="Proteomes" id="UP000242875">
    <property type="component" value="Unassembled WGS sequence"/>
</dbReference>
<dbReference type="EMBL" id="MVBO01000150">
    <property type="protein sequence ID" value="OZJ02452.1"/>
    <property type="molecule type" value="Genomic_DNA"/>
</dbReference>
<dbReference type="InterPro" id="IPR051601">
    <property type="entry name" value="Serine_prot/Carboxylest_S33"/>
</dbReference>
<dbReference type="Pfam" id="PF00561">
    <property type="entry name" value="Abhydrolase_1"/>
    <property type="match status" value="1"/>
</dbReference>
<sequence length="579" mass="63780">MSGKLPILETREQVESQPSRGKPLAFWRRLLISAAVITTIQYLPWAPSVSKDAHKPEVKEIVYQEGNFTWKPCYENYTCSTLEVPVDYHDKGSPKFELALIKYKATSGPSKGPLFVNPGGPGGSGFDWVRKSGSIISKVVQGQYDIIGFDPRGVGRSNTIRCFKDGTEYKLFAANRPQHLAPGENVVNFAIYKEAVATQCWEKAHDFLPYVSTAFVARDIDALREAFGQELTNYWGFSYGTFLGATYVNMFPDKVGRVLVDGVTDPNGFSGDTVDWMAGSLLHVEDGVDKLGASCEAAGPTKCALAHPDKALAHDGTHYVAPTLRQFLKDLSDNPMLTLNLTTPVIVDQPLAANVLFTSLYKVDKWTVVAKAFSQAIYNGDATGLAKFFIPQEPEKMEDRCPLLEEYWLGASPILCTDGHHDNHPDLDSWMAGLHKISAISPLAVPIWGSGMMDCLYWKAKAAERFAGPWNHTTKNKVLIIGVTGDPVTPIESARILENLMEGSGVLHEHGGWGHCSVGQPSKCTVKVIREYFVHGKVPKKGSFCPMEAEPFEDPVETFSDGITYEELHQLGASLPRFL</sequence>
<evidence type="ECO:0000256" key="1">
    <source>
        <dbReference type="ARBA" id="ARBA00010088"/>
    </source>
</evidence>
<evidence type="ECO:0000256" key="2">
    <source>
        <dbReference type="ARBA" id="ARBA00022801"/>
    </source>
</evidence>
<dbReference type="InterPro" id="IPR013595">
    <property type="entry name" value="Pept_S33_TAP-like_C"/>
</dbReference>
<name>A0A261XVS1_9FUNG</name>
<proteinExistence type="inferred from homology"/>
<evidence type="ECO:0000259" key="4">
    <source>
        <dbReference type="Pfam" id="PF08386"/>
    </source>
</evidence>
<dbReference type="GO" id="GO:0016787">
    <property type="term" value="F:hydrolase activity"/>
    <property type="evidence" value="ECO:0007669"/>
    <property type="project" value="UniProtKB-KW"/>
</dbReference>
<dbReference type="Pfam" id="PF08386">
    <property type="entry name" value="Abhydrolase_4"/>
    <property type="match status" value="1"/>
</dbReference>
<dbReference type="OrthoDB" id="2321311at2759"/>
<organism evidence="5 6">
    <name type="scientific">Bifiguratus adelaidae</name>
    <dbReference type="NCBI Taxonomy" id="1938954"/>
    <lineage>
        <taxon>Eukaryota</taxon>
        <taxon>Fungi</taxon>
        <taxon>Fungi incertae sedis</taxon>
        <taxon>Mucoromycota</taxon>
        <taxon>Mucoromycotina</taxon>
        <taxon>Endogonomycetes</taxon>
        <taxon>Endogonales</taxon>
        <taxon>Endogonales incertae sedis</taxon>
        <taxon>Bifiguratus</taxon>
    </lineage>
</organism>
<protein>
    <recommendedName>
        <fullName evidence="7">AB hydrolase-1 domain-containing protein</fullName>
    </recommendedName>
</protein>
<dbReference type="InterPro" id="IPR029058">
    <property type="entry name" value="AB_hydrolase_fold"/>
</dbReference>
<gene>
    <name evidence="5" type="ORF">BZG36_04097</name>
</gene>
<evidence type="ECO:0008006" key="7">
    <source>
        <dbReference type="Google" id="ProtNLM"/>
    </source>
</evidence>
<dbReference type="InterPro" id="IPR000073">
    <property type="entry name" value="AB_hydrolase_1"/>
</dbReference>
<dbReference type="SUPFAM" id="SSF53474">
    <property type="entry name" value="alpha/beta-Hydrolases"/>
    <property type="match status" value="1"/>
</dbReference>
<evidence type="ECO:0000313" key="6">
    <source>
        <dbReference type="Proteomes" id="UP000242875"/>
    </source>
</evidence>
<dbReference type="PANTHER" id="PTHR43248">
    <property type="entry name" value="2-SUCCINYL-6-HYDROXY-2,4-CYCLOHEXADIENE-1-CARBOXYLATE SYNTHASE"/>
    <property type="match status" value="1"/>
</dbReference>
<evidence type="ECO:0000259" key="3">
    <source>
        <dbReference type="Pfam" id="PF00561"/>
    </source>
</evidence>
<dbReference type="AlphaFoldDB" id="A0A261XVS1"/>
<feature type="domain" description="Peptidase S33 tripeptidyl aminopeptidase-like C-terminal" evidence="4">
    <location>
        <begin position="445"/>
        <end position="545"/>
    </location>
</feature>
<keyword evidence="6" id="KW-1185">Reference proteome</keyword>